<dbReference type="EMBL" id="VIIS01000818">
    <property type="protein sequence ID" value="KAF0304739.1"/>
    <property type="molecule type" value="Genomic_DNA"/>
</dbReference>
<dbReference type="FunFam" id="1.10.340.70:FF:000001">
    <property type="entry name" value="Retrovirus-related Pol polyprotein from transposon gypsy-like Protein"/>
    <property type="match status" value="1"/>
</dbReference>
<evidence type="ECO:0000256" key="1">
    <source>
        <dbReference type="ARBA" id="ARBA00012493"/>
    </source>
</evidence>
<dbReference type="GO" id="GO:0015074">
    <property type="term" value="P:DNA integration"/>
    <property type="evidence" value="ECO:0007669"/>
    <property type="project" value="InterPro"/>
</dbReference>
<dbReference type="Gene3D" id="3.30.420.10">
    <property type="entry name" value="Ribonuclease H-like superfamily/Ribonuclease H"/>
    <property type="match status" value="1"/>
</dbReference>
<dbReference type="EC" id="2.7.7.49" evidence="1"/>
<protein>
    <recommendedName>
        <fullName evidence="1">RNA-directed DNA polymerase</fullName>
        <ecNumber evidence="1">2.7.7.49</ecNumber>
    </recommendedName>
</protein>
<evidence type="ECO:0000313" key="3">
    <source>
        <dbReference type="EMBL" id="KAF0304739.1"/>
    </source>
</evidence>
<dbReference type="SUPFAM" id="SSF53098">
    <property type="entry name" value="Ribonuclease H-like"/>
    <property type="match status" value="1"/>
</dbReference>
<dbReference type="InterPro" id="IPR001584">
    <property type="entry name" value="Integrase_cat-core"/>
</dbReference>
<reference evidence="3 4" key="1">
    <citation type="submission" date="2019-07" db="EMBL/GenBank/DDBJ databases">
        <title>Draft genome assembly of a fouling barnacle, Amphibalanus amphitrite (Darwin, 1854): The first reference genome for Thecostraca.</title>
        <authorList>
            <person name="Kim W."/>
        </authorList>
    </citation>
    <scope>NUCLEOTIDE SEQUENCE [LARGE SCALE GENOMIC DNA]</scope>
    <source>
        <strain evidence="3">SNU_AA5</strain>
        <tissue evidence="3">Soma without cirri and trophi</tissue>
    </source>
</reference>
<name>A0A6A4WHN1_AMPAM</name>
<dbReference type="InterPro" id="IPR050951">
    <property type="entry name" value="Retrovirus_Pol_polyprotein"/>
</dbReference>
<feature type="domain" description="Integrase catalytic" evidence="2">
    <location>
        <begin position="134"/>
        <end position="305"/>
    </location>
</feature>
<dbReference type="AlphaFoldDB" id="A0A6A4WHN1"/>
<proteinExistence type="predicted"/>
<gene>
    <name evidence="3" type="primary">pol_71</name>
    <name evidence="3" type="ORF">FJT64_023518</name>
</gene>
<dbReference type="PANTHER" id="PTHR37984:SF15">
    <property type="entry name" value="INTEGRASE CATALYTIC DOMAIN-CONTAINING PROTEIN"/>
    <property type="match status" value="1"/>
</dbReference>
<dbReference type="InterPro" id="IPR036397">
    <property type="entry name" value="RNaseH_sf"/>
</dbReference>
<dbReference type="PROSITE" id="PS50994">
    <property type="entry name" value="INTEGRASE"/>
    <property type="match status" value="1"/>
</dbReference>
<dbReference type="GO" id="GO:0003964">
    <property type="term" value="F:RNA-directed DNA polymerase activity"/>
    <property type="evidence" value="ECO:0007669"/>
    <property type="project" value="UniProtKB-EC"/>
</dbReference>
<organism evidence="3 4">
    <name type="scientific">Amphibalanus amphitrite</name>
    <name type="common">Striped barnacle</name>
    <name type="synonym">Balanus amphitrite</name>
    <dbReference type="NCBI Taxonomy" id="1232801"/>
    <lineage>
        <taxon>Eukaryota</taxon>
        <taxon>Metazoa</taxon>
        <taxon>Ecdysozoa</taxon>
        <taxon>Arthropoda</taxon>
        <taxon>Crustacea</taxon>
        <taxon>Multicrustacea</taxon>
        <taxon>Cirripedia</taxon>
        <taxon>Thoracica</taxon>
        <taxon>Thoracicalcarea</taxon>
        <taxon>Balanomorpha</taxon>
        <taxon>Balanoidea</taxon>
        <taxon>Balanidae</taxon>
        <taxon>Amphibalaninae</taxon>
        <taxon>Amphibalanus</taxon>
    </lineage>
</organism>
<dbReference type="Pfam" id="PF00665">
    <property type="entry name" value="rve"/>
    <property type="match status" value="1"/>
</dbReference>
<dbReference type="Proteomes" id="UP000440578">
    <property type="component" value="Unassembled WGS sequence"/>
</dbReference>
<dbReference type="FunFam" id="3.30.420.10:FF:000032">
    <property type="entry name" value="Retrovirus-related Pol polyprotein from transposon 297-like Protein"/>
    <property type="match status" value="1"/>
</dbReference>
<sequence length="405" mass="46015">MAEFHREQQRDDGIREIMTWKKRRVRPKQNHVHSSGATQLLREWSRLVVQGDDKPVLYRRVQPERDAPMCLQIVMPQHLRRELLEQSHAGFGGGHQGTAKLESMVRRQFYWPGLQADVKAFCRQCVDCSLRKDPPRAPQASLGSLQAAGFMDRLDIDIVSGLPVSDDGYRYILTCIDAFTRFVWAFPLKTQEATEIVQTLMDGIVAVFGVPKRVHSDQGKNFVGKVASLFYKRLGIQQSTTTAYHPQGSGYCERSHRFLVDTLAKLSRDHQRQWPRYVSAAVLAFNANASASTGFSPYESVFGRPPPLPTDLAYSQVRSAGLTDAQAPPDTLQYLSKLQQTLTRTDQLVMQASVASHERNKLRHDARIVEHTYAVGDRVWMRRRAVTGGEVRKLASHWEGDRNRF</sequence>
<keyword evidence="4" id="KW-1185">Reference proteome</keyword>
<dbReference type="GO" id="GO:0003676">
    <property type="term" value="F:nucleic acid binding"/>
    <property type="evidence" value="ECO:0007669"/>
    <property type="project" value="InterPro"/>
</dbReference>
<accession>A0A6A4WHN1</accession>
<dbReference type="InterPro" id="IPR012337">
    <property type="entry name" value="RNaseH-like_sf"/>
</dbReference>
<evidence type="ECO:0000313" key="4">
    <source>
        <dbReference type="Proteomes" id="UP000440578"/>
    </source>
</evidence>
<comment type="caution">
    <text evidence="3">The sequence shown here is derived from an EMBL/GenBank/DDBJ whole genome shotgun (WGS) entry which is preliminary data.</text>
</comment>
<dbReference type="Pfam" id="PF17921">
    <property type="entry name" value="Integrase_H2C2"/>
    <property type="match status" value="1"/>
</dbReference>
<dbReference type="Gene3D" id="1.10.340.70">
    <property type="match status" value="1"/>
</dbReference>
<dbReference type="PANTHER" id="PTHR37984">
    <property type="entry name" value="PROTEIN CBG26694"/>
    <property type="match status" value="1"/>
</dbReference>
<dbReference type="OrthoDB" id="6378238at2759"/>
<evidence type="ECO:0000259" key="2">
    <source>
        <dbReference type="PROSITE" id="PS50994"/>
    </source>
</evidence>
<dbReference type="InterPro" id="IPR041588">
    <property type="entry name" value="Integrase_H2C2"/>
</dbReference>